<dbReference type="PRINTS" id="PR00038">
    <property type="entry name" value="HTHLUXR"/>
</dbReference>
<keyword evidence="1 3" id="KW-0597">Phosphoprotein</keyword>
<reference evidence="8 10" key="3">
    <citation type="submission" date="2016-10" db="EMBL/GenBank/DDBJ databases">
        <authorList>
            <person name="Varghese N."/>
            <person name="Submissions S."/>
        </authorList>
    </citation>
    <scope>NUCLEOTIDE SEQUENCE [LARGE SCALE GENOMIC DNA]</scope>
    <source>
        <strain evidence="8 10">Gm-149</strain>
    </source>
</reference>
<dbReference type="CDD" id="cd17535">
    <property type="entry name" value="REC_NarL-like"/>
    <property type="match status" value="1"/>
</dbReference>
<accession>A0A1B9DTE5</accession>
<dbReference type="EMBL" id="FNEO01000001">
    <property type="protein sequence ID" value="SDI75128.1"/>
    <property type="molecule type" value="Genomic_DNA"/>
</dbReference>
<dbReference type="EMBL" id="LVEO01000008">
    <property type="protein sequence ID" value="OCB72968.1"/>
    <property type="molecule type" value="Genomic_DNA"/>
</dbReference>
<dbReference type="InterPro" id="IPR016032">
    <property type="entry name" value="Sig_transdc_resp-reg_C-effctor"/>
</dbReference>
<dbReference type="InterPro" id="IPR000792">
    <property type="entry name" value="Tscrpt_reg_LuxR_C"/>
</dbReference>
<organism evidence="7 9">
    <name type="scientific">Flavobacterium glycines</name>
    <dbReference type="NCBI Taxonomy" id="551990"/>
    <lineage>
        <taxon>Bacteria</taxon>
        <taxon>Pseudomonadati</taxon>
        <taxon>Bacteroidota</taxon>
        <taxon>Flavobacteriia</taxon>
        <taxon>Flavobacteriales</taxon>
        <taxon>Flavobacteriaceae</taxon>
        <taxon>Flavobacterium</taxon>
    </lineage>
</organism>
<feature type="domain" description="Response regulatory" evidence="5">
    <location>
        <begin position="8"/>
        <end position="124"/>
    </location>
</feature>
<evidence type="ECO:0000313" key="7">
    <source>
        <dbReference type="EMBL" id="OCB72968.1"/>
    </source>
</evidence>
<feature type="modified residue" description="4-aspartylphosphate" evidence="3">
    <location>
        <position position="59"/>
    </location>
</feature>
<dbReference type="PROSITE" id="PS50110">
    <property type="entry name" value="RESPONSE_REGULATORY"/>
    <property type="match status" value="1"/>
</dbReference>
<reference evidence="9" key="1">
    <citation type="submission" date="2016-03" db="EMBL/GenBank/DDBJ databases">
        <title>Draft genome sequence of Paenibacillus glacialis DSM 22343.</title>
        <authorList>
            <person name="Shin S.-K."/>
            <person name="Yi H."/>
        </authorList>
    </citation>
    <scope>NUCLEOTIDE SEQUENCE [LARGE SCALE GENOMIC DNA]</scope>
    <source>
        <strain evidence="9">NBRC 105008</strain>
    </source>
</reference>
<dbReference type="InterPro" id="IPR011006">
    <property type="entry name" value="CheY-like_superfamily"/>
</dbReference>
<dbReference type="Gene3D" id="3.40.50.2300">
    <property type="match status" value="1"/>
</dbReference>
<dbReference type="GO" id="GO:0006355">
    <property type="term" value="P:regulation of DNA-templated transcription"/>
    <property type="evidence" value="ECO:0007669"/>
    <property type="project" value="InterPro"/>
</dbReference>
<dbReference type="SUPFAM" id="SSF46894">
    <property type="entry name" value="C-terminal effector domain of the bipartite response regulators"/>
    <property type="match status" value="1"/>
</dbReference>
<evidence type="ECO:0000259" key="4">
    <source>
        <dbReference type="PROSITE" id="PS50043"/>
    </source>
</evidence>
<gene>
    <name evidence="7" type="ORF">FBGL_04330</name>
    <name evidence="6" type="ORF">FGL01_09900</name>
    <name evidence="8" type="ORF">SAMN05192550_0721</name>
</gene>
<dbReference type="RefSeq" id="WP_066325689.1">
    <property type="nucleotide sequence ID" value="NZ_BJVF01000001.1"/>
</dbReference>
<keyword evidence="10" id="KW-1185">Reference proteome</keyword>
<dbReference type="GO" id="GO:0003677">
    <property type="term" value="F:DNA binding"/>
    <property type="evidence" value="ECO:0007669"/>
    <property type="project" value="UniProtKB-KW"/>
</dbReference>
<dbReference type="STRING" id="551990.SAMN05192550_0721"/>
<name>A0A1B9DTE5_9FLAO</name>
<dbReference type="EMBL" id="BJVF01000001">
    <property type="protein sequence ID" value="GEL10251.1"/>
    <property type="molecule type" value="Genomic_DNA"/>
</dbReference>
<reference evidence="7" key="2">
    <citation type="submission" date="2016-03" db="EMBL/GenBank/DDBJ databases">
        <authorList>
            <person name="Ploux O."/>
        </authorList>
    </citation>
    <scope>NUCLEOTIDE SEQUENCE</scope>
    <source>
        <strain evidence="7">NBRC 105008</strain>
    </source>
</reference>
<evidence type="ECO:0000313" key="10">
    <source>
        <dbReference type="Proteomes" id="UP000182367"/>
    </source>
</evidence>
<sequence>MKLPNNCTFLITDDHSIVRQGISMLINELFLNPKIYMSGNFKDTFKVLNETKIDLLILDINFPDGNSINIIKDVKNIQPDIKILIFTAYHEDIYALRYLNSGASGYLNKGSSEEEMKQALTSMILSGKYITQNVKDRILDSYISKSPINPIEQLSNRELEVARMLIKGYGNLEISDLLNIKKTTVSTFKNRIFEKLEIDNLATLIELFRLYNDDSE</sequence>
<feature type="domain" description="HTH luxR-type" evidence="4">
    <location>
        <begin position="147"/>
        <end position="212"/>
    </location>
</feature>
<evidence type="ECO:0000313" key="6">
    <source>
        <dbReference type="EMBL" id="GEL10251.1"/>
    </source>
</evidence>
<dbReference type="Proteomes" id="UP000321579">
    <property type="component" value="Unassembled WGS sequence"/>
</dbReference>
<dbReference type="SUPFAM" id="SSF52172">
    <property type="entry name" value="CheY-like"/>
    <property type="match status" value="1"/>
</dbReference>
<dbReference type="SMART" id="SM00421">
    <property type="entry name" value="HTH_LUXR"/>
    <property type="match status" value="1"/>
</dbReference>
<dbReference type="AlphaFoldDB" id="A0A1B9DTE5"/>
<dbReference type="InterPro" id="IPR051015">
    <property type="entry name" value="EvgA-like"/>
</dbReference>
<comment type="caution">
    <text evidence="7">The sequence shown here is derived from an EMBL/GenBank/DDBJ whole genome shotgun (WGS) entry which is preliminary data.</text>
</comment>
<evidence type="ECO:0000256" key="2">
    <source>
        <dbReference type="ARBA" id="ARBA00023125"/>
    </source>
</evidence>
<protein>
    <submittedName>
        <fullName evidence="6">DNA-binding response regulator</fullName>
    </submittedName>
    <submittedName>
        <fullName evidence="8">Two component transcriptional regulator, LuxR family</fullName>
    </submittedName>
</protein>
<evidence type="ECO:0000313" key="11">
    <source>
        <dbReference type="Proteomes" id="UP000321579"/>
    </source>
</evidence>
<dbReference type="GO" id="GO:0000160">
    <property type="term" value="P:phosphorelay signal transduction system"/>
    <property type="evidence" value="ECO:0007669"/>
    <property type="project" value="InterPro"/>
</dbReference>
<dbReference type="PROSITE" id="PS00622">
    <property type="entry name" value="HTH_LUXR_1"/>
    <property type="match status" value="1"/>
</dbReference>
<dbReference type="Pfam" id="PF00072">
    <property type="entry name" value="Response_reg"/>
    <property type="match status" value="1"/>
</dbReference>
<dbReference type="PROSITE" id="PS50043">
    <property type="entry name" value="HTH_LUXR_2"/>
    <property type="match status" value="1"/>
</dbReference>
<keyword evidence="2 6" id="KW-0238">DNA-binding</keyword>
<proteinExistence type="predicted"/>
<dbReference type="PANTHER" id="PTHR45566">
    <property type="entry name" value="HTH-TYPE TRANSCRIPTIONAL REGULATOR YHJB-RELATED"/>
    <property type="match status" value="1"/>
</dbReference>
<dbReference type="Proteomes" id="UP000093226">
    <property type="component" value="Unassembled WGS sequence"/>
</dbReference>
<dbReference type="CDD" id="cd06170">
    <property type="entry name" value="LuxR_C_like"/>
    <property type="match status" value="1"/>
</dbReference>
<dbReference type="PANTHER" id="PTHR45566:SF2">
    <property type="entry name" value="NARL SUBFAMILY"/>
    <property type="match status" value="1"/>
</dbReference>
<evidence type="ECO:0000313" key="8">
    <source>
        <dbReference type="EMBL" id="SDI75128.1"/>
    </source>
</evidence>
<dbReference type="OrthoDB" id="1013073at2"/>
<evidence type="ECO:0000256" key="3">
    <source>
        <dbReference type="PROSITE-ProRule" id="PRU00169"/>
    </source>
</evidence>
<reference evidence="6 11" key="4">
    <citation type="submission" date="2019-07" db="EMBL/GenBank/DDBJ databases">
        <title>Whole genome shotgun sequence of Flavobacterium glycines NBRC 105008.</title>
        <authorList>
            <person name="Hosoyama A."/>
            <person name="Uohara A."/>
            <person name="Ohji S."/>
            <person name="Ichikawa N."/>
        </authorList>
    </citation>
    <scope>NUCLEOTIDE SEQUENCE [LARGE SCALE GENOMIC DNA]</scope>
    <source>
        <strain evidence="6 11">NBRC 105008</strain>
    </source>
</reference>
<dbReference type="InterPro" id="IPR058245">
    <property type="entry name" value="NreC/VraR/RcsB-like_REC"/>
</dbReference>
<evidence type="ECO:0000313" key="9">
    <source>
        <dbReference type="Proteomes" id="UP000093226"/>
    </source>
</evidence>
<dbReference type="InterPro" id="IPR001789">
    <property type="entry name" value="Sig_transdc_resp-reg_receiver"/>
</dbReference>
<evidence type="ECO:0000256" key="1">
    <source>
        <dbReference type="ARBA" id="ARBA00022553"/>
    </source>
</evidence>
<evidence type="ECO:0000259" key="5">
    <source>
        <dbReference type="PROSITE" id="PS50110"/>
    </source>
</evidence>
<dbReference type="Proteomes" id="UP000182367">
    <property type="component" value="Unassembled WGS sequence"/>
</dbReference>
<dbReference type="Pfam" id="PF00196">
    <property type="entry name" value="GerE"/>
    <property type="match status" value="1"/>
</dbReference>
<dbReference type="SMART" id="SM00448">
    <property type="entry name" value="REC"/>
    <property type="match status" value="1"/>
</dbReference>